<reference evidence="3" key="1">
    <citation type="submission" date="2016-06" db="UniProtKB">
        <authorList>
            <consortium name="WormBaseParasite"/>
        </authorList>
    </citation>
    <scope>IDENTIFICATION</scope>
</reference>
<dbReference type="AlphaFoldDB" id="A0A183VCV9"/>
<sequence>MSGGVKNRRISLGSPKDLKEVHFFEEESIPDVPAKGARVKVGAIFFQG</sequence>
<dbReference type="WBParaSite" id="TCNE_0001858301-mRNA-1">
    <property type="protein sequence ID" value="TCNE_0001858301-mRNA-1"/>
    <property type="gene ID" value="TCNE_0001858301"/>
</dbReference>
<evidence type="ECO:0000313" key="1">
    <source>
        <dbReference type="EMBL" id="VDM49900.1"/>
    </source>
</evidence>
<accession>A0A183VCV9</accession>
<dbReference type="Proteomes" id="UP000050794">
    <property type="component" value="Unassembled WGS sequence"/>
</dbReference>
<name>A0A183VCV9_TOXCA</name>
<organism evidence="2 3">
    <name type="scientific">Toxocara canis</name>
    <name type="common">Canine roundworm</name>
    <dbReference type="NCBI Taxonomy" id="6265"/>
    <lineage>
        <taxon>Eukaryota</taxon>
        <taxon>Metazoa</taxon>
        <taxon>Ecdysozoa</taxon>
        <taxon>Nematoda</taxon>
        <taxon>Chromadorea</taxon>
        <taxon>Rhabditida</taxon>
        <taxon>Spirurina</taxon>
        <taxon>Ascaridomorpha</taxon>
        <taxon>Ascaridoidea</taxon>
        <taxon>Toxocaridae</taxon>
        <taxon>Toxocara</taxon>
    </lineage>
</organism>
<keyword evidence="2" id="KW-1185">Reference proteome</keyword>
<dbReference type="EMBL" id="UYWY01025700">
    <property type="protein sequence ID" value="VDM49900.1"/>
    <property type="molecule type" value="Genomic_DNA"/>
</dbReference>
<protein>
    <submittedName>
        <fullName evidence="3">ADH_N domain-containing protein</fullName>
    </submittedName>
</protein>
<evidence type="ECO:0000313" key="2">
    <source>
        <dbReference type="Proteomes" id="UP000050794"/>
    </source>
</evidence>
<gene>
    <name evidence="1" type="ORF">TCNE_LOCUS18579</name>
</gene>
<reference evidence="1 2" key="2">
    <citation type="submission" date="2018-11" db="EMBL/GenBank/DDBJ databases">
        <authorList>
            <consortium name="Pathogen Informatics"/>
        </authorList>
    </citation>
    <scope>NUCLEOTIDE SEQUENCE [LARGE SCALE GENOMIC DNA]</scope>
</reference>
<proteinExistence type="predicted"/>
<evidence type="ECO:0000313" key="3">
    <source>
        <dbReference type="WBParaSite" id="TCNE_0001858301-mRNA-1"/>
    </source>
</evidence>